<keyword evidence="1" id="KW-0812">Transmembrane</keyword>
<keyword evidence="1" id="KW-1133">Transmembrane helix</keyword>
<protein>
    <submittedName>
        <fullName evidence="4">Tripartite tricarboxylate transporter TctB family protein</fullName>
    </submittedName>
</protein>
<reference evidence="4 5" key="1">
    <citation type="submission" date="2019-03" db="EMBL/GenBank/DDBJ databases">
        <title>Complete genome sequence of two outbreak-associated Acinetobacter haemolyticus strains.</title>
        <authorList>
            <person name="Bai L."/>
            <person name="Zhang S.-C."/>
            <person name="Deng Y."/>
            <person name="Song C.-C."/>
            <person name="Kang G.-B."/>
            <person name="Dong Y."/>
            <person name="Wang Y."/>
            <person name="Gao F."/>
            <person name="Huang H."/>
        </authorList>
    </citation>
    <scope>NUCLEOTIDE SEQUENCE [LARGE SCALE GENOMIC DNA]</scope>
    <source>
        <strain evidence="4 5">TJR01</strain>
    </source>
</reference>
<evidence type="ECO:0000256" key="1">
    <source>
        <dbReference type="SAM" id="Phobius"/>
    </source>
</evidence>
<feature type="transmembrane region" description="Helical" evidence="1">
    <location>
        <begin position="7"/>
        <end position="26"/>
    </location>
</feature>
<dbReference type="InterPro" id="IPR009936">
    <property type="entry name" value="DUF1468"/>
</dbReference>
<proteinExistence type="predicted"/>
<gene>
    <name evidence="4" type="ORF">AHTJR_02265</name>
    <name evidence="3" type="ORF">J5N55_03505</name>
</gene>
<reference evidence="3" key="2">
    <citation type="submission" date="2021-03" db="EMBL/GenBank/DDBJ databases">
        <title>Acinetobacter spp. whole-genome sequenced from Terengganu.</title>
        <authorList>
            <person name="Mohd Rani F."/>
        </authorList>
    </citation>
    <scope>NUCLEOTIDE SEQUENCE</scope>
    <source>
        <strain evidence="3">AC1502</strain>
    </source>
</reference>
<dbReference type="RefSeq" id="WP_008941222.1">
    <property type="nucleotide sequence ID" value="NZ_BKQF01000052.1"/>
</dbReference>
<sequence length="147" mass="16196">MSAERIFSGTLGLVSLGLLYLAWGYVAPIAYDPLGPRPYPVLLLLLLISCCLYLTFRPRKLAEFIDLGYTPSVLKKIGLLMLFMLIYAVTFEFLGFPIATAIMFFLVGTLFGGSLKASLITGIVFGCLLYGLFDYILDVPLPLGFFS</sequence>
<accession>A0A372MUE9</accession>
<evidence type="ECO:0000313" key="3">
    <source>
        <dbReference type="EMBL" id="MBO3657154.1"/>
    </source>
</evidence>
<evidence type="ECO:0000313" key="5">
    <source>
        <dbReference type="Proteomes" id="UP000294395"/>
    </source>
</evidence>
<organism evidence="4 5">
    <name type="scientific">Acinetobacter haemolyticus</name>
    <dbReference type="NCBI Taxonomy" id="29430"/>
    <lineage>
        <taxon>Bacteria</taxon>
        <taxon>Pseudomonadati</taxon>
        <taxon>Pseudomonadota</taxon>
        <taxon>Gammaproteobacteria</taxon>
        <taxon>Moraxellales</taxon>
        <taxon>Moraxellaceae</taxon>
        <taxon>Acinetobacter</taxon>
    </lineage>
</organism>
<keyword evidence="1" id="KW-0472">Membrane</keyword>
<dbReference type="EMBL" id="JAGFOT010000002">
    <property type="protein sequence ID" value="MBO3657154.1"/>
    <property type="molecule type" value="Genomic_DNA"/>
</dbReference>
<dbReference type="Proteomes" id="UP000670925">
    <property type="component" value="Unassembled WGS sequence"/>
</dbReference>
<evidence type="ECO:0000313" key="4">
    <source>
        <dbReference type="EMBL" id="QBQ15179.1"/>
    </source>
</evidence>
<dbReference type="Pfam" id="PF07331">
    <property type="entry name" value="TctB"/>
    <property type="match status" value="1"/>
</dbReference>
<name>A0A372MUE9_ACIHA</name>
<dbReference type="AlphaFoldDB" id="A0A372MUE9"/>
<feature type="transmembrane region" description="Helical" evidence="1">
    <location>
        <begin position="38"/>
        <end position="56"/>
    </location>
</feature>
<evidence type="ECO:0000259" key="2">
    <source>
        <dbReference type="Pfam" id="PF07331"/>
    </source>
</evidence>
<feature type="transmembrane region" description="Helical" evidence="1">
    <location>
        <begin position="77"/>
        <end position="107"/>
    </location>
</feature>
<dbReference type="Proteomes" id="UP000294395">
    <property type="component" value="Chromosome"/>
</dbReference>
<feature type="transmembrane region" description="Helical" evidence="1">
    <location>
        <begin position="119"/>
        <end position="137"/>
    </location>
</feature>
<feature type="domain" description="DUF1468" evidence="2">
    <location>
        <begin position="13"/>
        <end position="142"/>
    </location>
</feature>
<dbReference type="EMBL" id="CP038009">
    <property type="protein sequence ID" value="QBQ15179.1"/>
    <property type="molecule type" value="Genomic_DNA"/>
</dbReference>